<evidence type="ECO:0000313" key="4">
    <source>
        <dbReference type="EMBL" id="MFC7089692.1"/>
    </source>
</evidence>
<proteinExistence type="predicted"/>
<evidence type="ECO:0000313" key="5">
    <source>
        <dbReference type="Proteomes" id="UP001596411"/>
    </source>
</evidence>
<gene>
    <name evidence="4" type="primary">bamE</name>
    <name evidence="4" type="ORF">ACFQH5_09030</name>
</gene>
<keyword evidence="1" id="KW-0732">Signal</keyword>
<dbReference type="RefSeq" id="WP_346061059.1">
    <property type="nucleotide sequence ID" value="NZ_BAAADR010000002.1"/>
</dbReference>
<dbReference type="InterPro" id="IPR037873">
    <property type="entry name" value="BamE-like"/>
</dbReference>
<dbReference type="Pfam" id="PF04355">
    <property type="entry name" value="BamE"/>
    <property type="match status" value="1"/>
</dbReference>
<evidence type="ECO:0000256" key="1">
    <source>
        <dbReference type="ARBA" id="ARBA00022729"/>
    </source>
</evidence>
<accession>A0ABW2EVI7</accession>
<dbReference type="InterPro" id="IPR007450">
    <property type="entry name" value="BamE_dom"/>
</dbReference>
<organism evidence="4 5">
    <name type="scientific">Halomonas salifodinae</name>
    <dbReference type="NCBI Taxonomy" id="438745"/>
    <lineage>
        <taxon>Bacteria</taxon>
        <taxon>Pseudomonadati</taxon>
        <taxon>Pseudomonadota</taxon>
        <taxon>Gammaproteobacteria</taxon>
        <taxon>Oceanospirillales</taxon>
        <taxon>Halomonadaceae</taxon>
        <taxon>Halomonas</taxon>
    </lineage>
</organism>
<reference evidence="5" key="1">
    <citation type="journal article" date="2019" name="Int. J. Syst. Evol. Microbiol.">
        <title>The Global Catalogue of Microorganisms (GCM) 10K type strain sequencing project: providing services to taxonomists for standard genome sequencing and annotation.</title>
        <authorList>
            <consortium name="The Broad Institute Genomics Platform"/>
            <consortium name="The Broad Institute Genome Sequencing Center for Infectious Disease"/>
            <person name="Wu L."/>
            <person name="Ma J."/>
        </authorList>
    </citation>
    <scope>NUCLEOTIDE SEQUENCE [LARGE SCALE GENOMIC DNA]</scope>
    <source>
        <strain evidence="5">CGMCC 1.13666</strain>
    </source>
</reference>
<sequence length="86" mass="9281">MILRFVPVALLLAGLVGCANPRLTLDNYQRLEVGMSRAQVEAILGSPRECHGALMVDLCTWGSGSRAIHAQFLGGEALAFQYQGLH</sequence>
<dbReference type="PROSITE" id="PS51257">
    <property type="entry name" value="PROKAR_LIPOPROTEIN"/>
    <property type="match status" value="1"/>
</dbReference>
<keyword evidence="5" id="KW-1185">Reference proteome</keyword>
<dbReference type="Gene3D" id="3.30.1450.10">
    <property type="match status" value="1"/>
</dbReference>
<keyword evidence="2" id="KW-0472">Membrane</keyword>
<dbReference type="Proteomes" id="UP001596411">
    <property type="component" value="Unassembled WGS sequence"/>
</dbReference>
<protein>
    <submittedName>
        <fullName evidence="4">Outer membrane protein assembly factor BamE</fullName>
    </submittedName>
</protein>
<comment type="caution">
    <text evidence="4">The sequence shown here is derived from an EMBL/GenBank/DDBJ whole genome shotgun (WGS) entry which is preliminary data.</text>
</comment>
<name>A0ABW2EVI7_9GAMM</name>
<evidence type="ECO:0000259" key="3">
    <source>
        <dbReference type="Pfam" id="PF04355"/>
    </source>
</evidence>
<dbReference type="EMBL" id="JBHSZP010000014">
    <property type="protein sequence ID" value="MFC7089692.1"/>
    <property type="molecule type" value="Genomic_DNA"/>
</dbReference>
<evidence type="ECO:0000256" key="2">
    <source>
        <dbReference type="ARBA" id="ARBA00023136"/>
    </source>
</evidence>
<feature type="domain" description="Outer membrane protein assembly factor BamE" evidence="3">
    <location>
        <begin position="24"/>
        <end position="47"/>
    </location>
</feature>